<dbReference type="OrthoDB" id="5332336at2759"/>
<keyword evidence="3" id="KW-0862">Zinc</keyword>
<dbReference type="GO" id="GO:0004222">
    <property type="term" value="F:metalloendopeptidase activity"/>
    <property type="evidence" value="ECO:0007669"/>
    <property type="project" value="InterPro"/>
</dbReference>
<keyword evidence="7" id="KW-1185">Reference proteome</keyword>
<dbReference type="InterPro" id="IPR001570">
    <property type="entry name" value="Peptidase_M4_C_domain"/>
</dbReference>
<comment type="caution">
    <text evidence="6">The sequence shown here is derived from an EMBL/GenBank/DDBJ whole genome shotgun (WGS) entry which is preliminary data.</text>
</comment>
<evidence type="ECO:0000313" key="6">
    <source>
        <dbReference type="EMBL" id="KAG0276914.1"/>
    </source>
</evidence>
<dbReference type="InterPro" id="IPR027268">
    <property type="entry name" value="Peptidase_M4/M1_CTD_sf"/>
</dbReference>
<organism evidence="6 7">
    <name type="scientific">Linnemannia gamsii</name>
    <dbReference type="NCBI Taxonomy" id="64522"/>
    <lineage>
        <taxon>Eukaryota</taxon>
        <taxon>Fungi</taxon>
        <taxon>Fungi incertae sedis</taxon>
        <taxon>Mucoromycota</taxon>
        <taxon>Mortierellomycotina</taxon>
        <taxon>Mortierellomycetes</taxon>
        <taxon>Mortierellales</taxon>
        <taxon>Mortierellaceae</taxon>
        <taxon>Linnemannia</taxon>
    </lineage>
</organism>
<reference evidence="6" key="1">
    <citation type="journal article" date="2020" name="Fungal Divers.">
        <title>Resolving the Mortierellaceae phylogeny through synthesis of multi-gene phylogenetics and phylogenomics.</title>
        <authorList>
            <person name="Vandepol N."/>
            <person name="Liber J."/>
            <person name="Desiro A."/>
            <person name="Na H."/>
            <person name="Kennedy M."/>
            <person name="Barry K."/>
            <person name="Grigoriev I.V."/>
            <person name="Miller A.N."/>
            <person name="O'Donnell K."/>
            <person name="Stajich J.E."/>
            <person name="Bonito G."/>
        </authorList>
    </citation>
    <scope>NUCLEOTIDE SEQUENCE</scope>
    <source>
        <strain evidence="6">NVP60</strain>
    </source>
</reference>
<feature type="domain" description="Peptidase M4 C-terminal" evidence="5">
    <location>
        <begin position="1"/>
        <end position="165"/>
    </location>
</feature>
<dbReference type="PANTHER" id="PTHR43579:SF1">
    <property type="entry name" value="NEUTRAL METALLOPROTEINASE"/>
    <property type="match status" value="1"/>
</dbReference>
<dbReference type="SUPFAM" id="SSF55486">
    <property type="entry name" value="Metalloproteases ('zincins'), catalytic domain"/>
    <property type="match status" value="1"/>
</dbReference>
<evidence type="ECO:0000256" key="2">
    <source>
        <dbReference type="ARBA" id="ARBA00022801"/>
    </source>
</evidence>
<name>A0A9P6QMY5_9FUNG</name>
<keyword evidence="4" id="KW-0482">Metalloprotease</keyword>
<keyword evidence="1" id="KW-0645">Protease</keyword>
<dbReference type="Gene3D" id="1.10.390.10">
    <property type="entry name" value="Neutral Protease Domain 2"/>
    <property type="match status" value="1"/>
</dbReference>
<dbReference type="Pfam" id="PF02868">
    <property type="entry name" value="Peptidase_M4_C"/>
    <property type="match status" value="1"/>
</dbReference>
<dbReference type="Proteomes" id="UP000823405">
    <property type="component" value="Unassembled WGS sequence"/>
</dbReference>
<dbReference type="InterPro" id="IPR052759">
    <property type="entry name" value="Metalloprotease_M4"/>
</dbReference>
<evidence type="ECO:0000313" key="7">
    <source>
        <dbReference type="Proteomes" id="UP000823405"/>
    </source>
</evidence>
<evidence type="ECO:0000256" key="3">
    <source>
        <dbReference type="ARBA" id="ARBA00022833"/>
    </source>
</evidence>
<evidence type="ECO:0000259" key="5">
    <source>
        <dbReference type="Pfam" id="PF02868"/>
    </source>
</evidence>
<evidence type="ECO:0000256" key="1">
    <source>
        <dbReference type="ARBA" id="ARBA00022670"/>
    </source>
</evidence>
<keyword evidence="6" id="KW-0648">Protein biosynthesis</keyword>
<keyword evidence="6" id="KW-0396">Initiation factor</keyword>
<dbReference type="EMBL" id="JAAAIN010004992">
    <property type="protein sequence ID" value="KAG0276914.1"/>
    <property type="molecule type" value="Genomic_DNA"/>
</dbReference>
<sequence>MSDVFGIMTKQFALKQTSEESDWLIGAGMFLPHINAKALRSMKAPGTAFDDPRLGGADDQPDHMSRYVNLPLDDDPKNDNGGVHINSGIPNKAFFLTAVGLGGSSWEKAGPIWYKTQLDPRLKIYAADENRWDTCFAYFAGLTVANAASEEDRNVVKRAWQDVGVQPALV</sequence>
<dbReference type="PANTHER" id="PTHR43579">
    <property type="match status" value="1"/>
</dbReference>
<dbReference type="GO" id="GO:0006508">
    <property type="term" value="P:proteolysis"/>
    <property type="evidence" value="ECO:0007669"/>
    <property type="project" value="UniProtKB-KW"/>
</dbReference>
<dbReference type="GO" id="GO:0003743">
    <property type="term" value="F:translation initiation factor activity"/>
    <property type="evidence" value="ECO:0007669"/>
    <property type="project" value="UniProtKB-KW"/>
</dbReference>
<protein>
    <submittedName>
        <fullName evidence="6">Translation initiation factor 3 subunit b</fullName>
    </submittedName>
</protein>
<keyword evidence="2" id="KW-0378">Hydrolase</keyword>
<proteinExistence type="predicted"/>
<dbReference type="AlphaFoldDB" id="A0A9P6QMY5"/>
<evidence type="ECO:0000256" key="4">
    <source>
        <dbReference type="ARBA" id="ARBA00023049"/>
    </source>
</evidence>
<accession>A0A9P6QMY5</accession>
<gene>
    <name evidence="6" type="primary">PRT1_3</name>
    <name evidence="6" type="ORF">BGZ97_009996</name>
</gene>